<dbReference type="Gene3D" id="3.30.70.60">
    <property type="match status" value="1"/>
</dbReference>
<protein>
    <submittedName>
        <fullName evidence="4">Type 4a pilus biogenesis protein PilO</fullName>
    </submittedName>
</protein>
<keyword evidence="3" id="KW-0472">Membrane</keyword>
<sequence>MDLQNPRTQKYVIVGILSAAALYVFFFSTFVPFGHRAYVDERQVLEADFQKLSADLSKARQTLSNRAEVERQYEVLNRRWEVAANLLPEEREVADLLRQVTLAGQQSGVEFLLFRPKPQIPGEVYVEAPVEVKVVGGYHEVGTFLSEVANLDRIVNVDNLRLDSHDDDDAPSETVTASFTATAYTLTDEVKPAGGEDESADAKTKGGQSNAG</sequence>
<feature type="transmembrane region" description="Helical" evidence="3">
    <location>
        <begin position="12"/>
        <end position="33"/>
    </location>
</feature>
<reference evidence="4 5" key="1">
    <citation type="submission" date="2020-03" db="EMBL/GenBank/DDBJ databases">
        <title>Metabolic flexibility allows generalist bacteria to become dominant in a frequently disturbed ecosystem.</title>
        <authorList>
            <person name="Chen Y.-J."/>
            <person name="Leung P.M."/>
            <person name="Bay S.K."/>
            <person name="Hugenholtz P."/>
            <person name="Kessler A.J."/>
            <person name="Shelley G."/>
            <person name="Waite D.W."/>
            <person name="Cook P.L."/>
            <person name="Greening C."/>
        </authorList>
    </citation>
    <scope>NUCLEOTIDE SEQUENCE [LARGE SCALE GENOMIC DNA]</scope>
    <source>
        <strain evidence="4">SS_bin_28</strain>
    </source>
</reference>
<dbReference type="Pfam" id="PF04350">
    <property type="entry name" value="PilO"/>
    <property type="match status" value="1"/>
</dbReference>
<evidence type="ECO:0000256" key="2">
    <source>
        <dbReference type="SAM" id="MobiDB-lite"/>
    </source>
</evidence>
<dbReference type="InterPro" id="IPR014717">
    <property type="entry name" value="Transl_elong_EF1B/ribsomal_bS6"/>
</dbReference>
<evidence type="ECO:0000256" key="1">
    <source>
        <dbReference type="SAM" id="Coils"/>
    </source>
</evidence>
<dbReference type="InterPro" id="IPR007445">
    <property type="entry name" value="PilO"/>
</dbReference>
<feature type="coiled-coil region" evidence="1">
    <location>
        <begin position="42"/>
        <end position="79"/>
    </location>
</feature>
<dbReference type="GO" id="GO:0043107">
    <property type="term" value="P:type IV pilus-dependent motility"/>
    <property type="evidence" value="ECO:0007669"/>
    <property type="project" value="InterPro"/>
</dbReference>
<dbReference type="EMBL" id="JABDJR010000220">
    <property type="protein sequence ID" value="NNF06261.1"/>
    <property type="molecule type" value="Genomic_DNA"/>
</dbReference>
<evidence type="ECO:0000256" key="3">
    <source>
        <dbReference type="SAM" id="Phobius"/>
    </source>
</evidence>
<keyword evidence="3" id="KW-1133">Transmembrane helix</keyword>
<feature type="region of interest" description="Disordered" evidence="2">
    <location>
        <begin position="187"/>
        <end position="212"/>
    </location>
</feature>
<dbReference type="PANTHER" id="PTHR39555:SF1">
    <property type="entry name" value="TYPE IV PILUS INNER MEMBRANE COMPONENT PILO"/>
    <property type="match status" value="1"/>
</dbReference>
<comment type="caution">
    <text evidence="4">The sequence shown here is derived from an EMBL/GenBank/DDBJ whole genome shotgun (WGS) entry which is preliminary data.</text>
</comment>
<evidence type="ECO:0000313" key="4">
    <source>
        <dbReference type="EMBL" id="NNF06261.1"/>
    </source>
</evidence>
<proteinExistence type="predicted"/>
<evidence type="ECO:0000313" key="5">
    <source>
        <dbReference type="Proteomes" id="UP000547674"/>
    </source>
</evidence>
<keyword evidence="1" id="KW-0175">Coiled coil</keyword>
<keyword evidence="3" id="KW-0812">Transmembrane</keyword>
<dbReference type="AlphaFoldDB" id="A0A7Y2H1S1"/>
<accession>A0A7Y2H1S1</accession>
<dbReference type="PANTHER" id="PTHR39555">
    <property type="entry name" value="FIMBRIAL ASSEMBLY PROTEIN PILO-LIKE PROTEIN-RELATED"/>
    <property type="match status" value="1"/>
</dbReference>
<gene>
    <name evidence="4" type="primary">pilO</name>
    <name evidence="4" type="ORF">HKN21_05840</name>
</gene>
<dbReference type="GO" id="GO:0043683">
    <property type="term" value="P:type IV pilus assembly"/>
    <property type="evidence" value="ECO:0007669"/>
    <property type="project" value="InterPro"/>
</dbReference>
<organism evidence="4 5">
    <name type="scientific">Eiseniibacteriota bacterium</name>
    <dbReference type="NCBI Taxonomy" id="2212470"/>
    <lineage>
        <taxon>Bacteria</taxon>
        <taxon>Candidatus Eiseniibacteriota</taxon>
    </lineage>
</organism>
<name>A0A7Y2H1S1_UNCEI</name>
<dbReference type="Proteomes" id="UP000547674">
    <property type="component" value="Unassembled WGS sequence"/>
</dbReference>